<evidence type="ECO:0000256" key="1">
    <source>
        <dbReference type="ARBA" id="ARBA00023125"/>
    </source>
</evidence>
<sequence length="205" mass="22715">MTRPHSDAKVSPISYPTKKRNSRHDPGRRDRIIDAAVRVLSRVGVDGASHRTIAQEAGVPLGSMTYHFSGLDEILAEAFSRFTEGATQGFEEPFEGVTSLEGARAAIVSILVDASDPEGDLIVLSSELYAAGIRHPRFGAILEAWIRRCRAVMARYFDQSTVYILDAFYQGIILHRALNSVQHPVELIELAVERMTPPHTFIYHG</sequence>
<dbReference type="OrthoDB" id="4408384at2"/>
<dbReference type="PRINTS" id="PR00455">
    <property type="entry name" value="HTHTETR"/>
</dbReference>
<evidence type="ECO:0000313" key="6">
    <source>
        <dbReference type="Proteomes" id="UP000221653"/>
    </source>
</evidence>
<dbReference type="PROSITE" id="PS50977">
    <property type="entry name" value="HTH_TETR_2"/>
    <property type="match status" value="1"/>
</dbReference>
<accession>A0A2A9DSH8</accession>
<feature type="region of interest" description="Disordered" evidence="3">
    <location>
        <begin position="1"/>
        <end position="28"/>
    </location>
</feature>
<evidence type="ECO:0000313" key="5">
    <source>
        <dbReference type="EMBL" id="PFG28932.1"/>
    </source>
</evidence>
<dbReference type="GO" id="GO:0003700">
    <property type="term" value="F:DNA-binding transcription factor activity"/>
    <property type="evidence" value="ECO:0007669"/>
    <property type="project" value="TreeGrafter"/>
</dbReference>
<dbReference type="Gene3D" id="1.10.357.10">
    <property type="entry name" value="Tetracycline Repressor, domain 2"/>
    <property type="match status" value="1"/>
</dbReference>
<dbReference type="AlphaFoldDB" id="A0A2A9DSH8"/>
<dbReference type="SUPFAM" id="SSF46689">
    <property type="entry name" value="Homeodomain-like"/>
    <property type="match status" value="1"/>
</dbReference>
<organism evidence="5 6">
    <name type="scientific">Corynebacterium renale</name>
    <dbReference type="NCBI Taxonomy" id="1724"/>
    <lineage>
        <taxon>Bacteria</taxon>
        <taxon>Bacillati</taxon>
        <taxon>Actinomycetota</taxon>
        <taxon>Actinomycetes</taxon>
        <taxon>Mycobacteriales</taxon>
        <taxon>Corynebacteriaceae</taxon>
        <taxon>Corynebacterium</taxon>
    </lineage>
</organism>
<dbReference type="PANTHER" id="PTHR30055:SF231">
    <property type="entry name" value="TRANSCRIPTIONAL REGULATORY PROTEIN (PROBABLY DEOR-FAMILY)-RELATED"/>
    <property type="match status" value="1"/>
</dbReference>
<proteinExistence type="predicted"/>
<feature type="DNA-binding region" description="H-T-H motif" evidence="2">
    <location>
        <begin position="49"/>
        <end position="68"/>
    </location>
</feature>
<dbReference type="InterPro" id="IPR009057">
    <property type="entry name" value="Homeodomain-like_sf"/>
</dbReference>
<dbReference type="InterPro" id="IPR001647">
    <property type="entry name" value="HTH_TetR"/>
</dbReference>
<dbReference type="STRING" id="1724.GCA_001044175_02089"/>
<dbReference type="Proteomes" id="UP000221653">
    <property type="component" value="Unassembled WGS sequence"/>
</dbReference>
<dbReference type="Pfam" id="PF00440">
    <property type="entry name" value="TetR_N"/>
    <property type="match status" value="1"/>
</dbReference>
<evidence type="ECO:0000259" key="4">
    <source>
        <dbReference type="PROSITE" id="PS50977"/>
    </source>
</evidence>
<dbReference type="PANTHER" id="PTHR30055">
    <property type="entry name" value="HTH-TYPE TRANSCRIPTIONAL REGULATOR RUTR"/>
    <property type="match status" value="1"/>
</dbReference>
<gene>
    <name evidence="5" type="ORF">ATK06_2061</name>
</gene>
<dbReference type="GO" id="GO:0000976">
    <property type="term" value="F:transcription cis-regulatory region binding"/>
    <property type="evidence" value="ECO:0007669"/>
    <property type="project" value="TreeGrafter"/>
</dbReference>
<comment type="caution">
    <text evidence="5">The sequence shown here is derived from an EMBL/GenBank/DDBJ whole genome shotgun (WGS) entry which is preliminary data.</text>
</comment>
<dbReference type="EMBL" id="PDJF01000001">
    <property type="protein sequence ID" value="PFG28932.1"/>
    <property type="molecule type" value="Genomic_DNA"/>
</dbReference>
<evidence type="ECO:0000256" key="3">
    <source>
        <dbReference type="SAM" id="MobiDB-lite"/>
    </source>
</evidence>
<evidence type="ECO:0000256" key="2">
    <source>
        <dbReference type="PROSITE-ProRule" id="PRU00335"/>
    </source>
</evidence>
<name>A0A2A9DSH8_9CORY</name>
<dbReference type="InterPro" id="IPR050109">
    <property type="entry name" value="HTH-type_TetR-like_transc_reg"/>
</dbReference>
<reference evidence="5 6" key="1">
    <citation type="submission" date="2017-10" db="EMBL/GenBank/DDBJ databases">
        <title>Sequencing the genomes of 1000 actinobacteria strains.</title>
        <authorList>
            <person name="Klenk H.-P."/>
        </authorList>
    </citation>
    <scope>NUCLEOTIDE SEQUENCE [LARGE SCALE GENOMIC DNA]</scope>
    <source>
        <strain evidence="5 6">DSM 20688</strain>
    </source>
</reference>
<protein>
    <submittedName>
        <fullName evidence="5">TetR family transcriptional regulator</fullName>
    </submittedName>
</protein>
<keyword evidence="1 2" id="KW-0238">DNA-binding</keyword>
<keyword evidence="6" id="KW-1185">Reference proteome</keyword>
<dbReference type="RefSeq" id="WP_098389293.1">
    <property type="nucleotide sequence ID" value="NZ_LS483464.1"/>
</dbReference>
<feature type="domain" description="HTH tetR-type" evidence="4">
    <location>
        <begin position="26"/>
        <end position="86"/>
    </location>
</feature>